<dbReference type="PANTHER" id="PTHR35446:SF2">
    <property type="entry name" value="CARBOXYMUCONOLACTONE DECARBOXYLASE-LIKE DOMAIN-CONTAINING PROTEIN"/>
    <property type="match status" value="1"/>
</dbReference>
<dbReference type="PANTHER" id="PTHR35446">
    <property type="entry name" value="SI:CH211-175M2.5"/>
    <property type="match status" value="1"/>
</dbReference>
<dbReference type="AlphaFoldDB" id="I4CD53"/>
<organism evidence="1 2">
    <name type="scientific">Desulfomonile tiedjei (strain ATCC 49306 / DSM 6799 / DCB-1)</name>
    <dbReference type="NCBI Taxonomy" id="706587"/>
    <lineage>
        <taxon>Bacteria</taxon>
        <taxon>Pseudomonadati</taxon>
        <taxon>Thermodesulfobacteriota</taxon>
        <taxon>Desulfomonilia</taxon>
        <taxon>Desulfomonilales</taxon>
        <taxon>Desulfomonilaceae</taxon>
        <taxon>Desulfomonile</taxon>
    </lineage>
</organism>
<dbReference type="SUPFAM" id="SSF69118">
    <property type="entry name" value="AhpD-like"/>
    <property type="match status" value="1"/>
</dbReference>
<proteinExistence type="predicted"/>
<dbReference type="KEGG" id="dti:Desti_4880"/>
<keyword evidence="2" id="KW-1185">Reference proteome</keyword>
<evidence type="ECO:0000313" key="1">
    <source>
        <dbReference type="EMBL" id="AFM27494.1"/>
    </source>
</evidence>
<sequence length="177" mass="19359">MAIVSITPPEKAEGKLAELYASAEQFFGMVPNNVQLLGVSPEVLENQLYFAQYFMKHPSLSAPLLSMIRMLVSRACKSEYCDSFNVGLLSKFGFNPEQIQDARTDPEKAPLDAKDKALLLFVLKATDEPQAVTSSDVDNLRSLGWADADIFDAVAHGARAVATNIIFDTFKISPDVA</sequence>
<evidence type="ECO:0008006" key="3">
    <source>
        <dbReference type="Google" id="ProtNLM"/>
    </source>
</evidence>
<reference evidence="2" key="1">
    <citation type="submission" date="2012-06" db="EMBL/GenBank/DDBJ databases">
        <title>Complete sequence of chromosome of Desulfomonile tiedjei DSM 6799.</title>
        <authorList>
            <person name="Lucas S."/>
            <person name="Copeland A."/>
            <person name="Lapidus A."/>
            <person name="Glavina del Rio T."/>
            <person name="Dalin E."/>
            <person name="Tice H."/>
            <person name="Bruce D."/>
            <person name="Goodwin L."/>
            <person name="Pitluck S."/>
            <person name="Peters L."/>
            <person name="Ovchinnikova G."/>
            <person name="Zeytun A."/>
            <person name="Lu M."/>
            <person name="Kyrpides N."/>
            <person name="Mavromatis K."/>
            <person name="Ivanova N."/>
            <person name="Brettin T."/>
            <person name="Detter J.C."/>
            <person name="Han C."/>
            <person name="Larimer F."/>
            <person name="Land M."/>
            <person name="Hauser L."/>
            <person name="Markowitz V."/>
            <person name="Cheng J.-F."/>
            <person name="Hugenholtz P."/>
            <person name="Woyke T."/>
            <person name="Wu D."/>
            <person name="Spring S."/>
            <person name="Schroeder M."/>
            <person name="Brambilla E."/>
            <person name="Klenk H.-P."/>
            <person name="Eisen J.A."/>
        </authorList>
    </citation>
    <scope>NUCLEOTIDE SEQUENCE [LARGE SCALE GENOMIC DNA]</scope>
    <source>
        <strain evidence="2">ATCC 49306 / DSM 6799 / DCB-1</strain>
    </source>
</reference>
<protein>
    <recommendedName>
        <fullName evidence="3">Peroxidase-related enzyme</fullName>
    </recommendedName>
</protein>
<dbReference type="OrthoDB" id="5432305at2"/>
<evidence type="ECO:0000313" key="2">
    <source>
        <dbReference type="Proteomes" id="UP000006055"/>
    </source>
</evidence>
<dbReference type="InterPro" id="IPR029032">
    <property type="entry name" value="AhpD-like"/>
</dbReference>
<name>I4CD53_DESTA</name>
<dbReference type="HOGENOM" id="CLU_082760_4_3_7"/>
<accession>I4CD53</accession>
<dbReference type="Gene3D" id="1.20.1290.10">
    <property type="entry name" value="AhpD-like"/>
    <property type="match status" value="1"/>
</dbReference>
<dbReference type="RefSeq" id="WP_014812601.1">
    <property type="nucleotide sequence ID" value="NC_018025.1"/>
</dbReference>
<dbReference type="STRING" id="706587.Desti_4880"/>
<dbReference type="eggNOG" id="COG2128">
    <property type="taxonomic scope" value="Bacteria"/>
</dbReference>
<dbReference type="Proteomes" id="UP000006055">
    <property type="component" value="Chromosome"/>
</dbReference>
<gene>
    <name evidence="1" type="ordered locus">Desti_4880</name>
</gene>
<dbReference type="EMBL" id="CP003360">
    <property type="protein sequence ID" value="AFM27494.1"/>
    <property type="molecule type" value="Genomic_DNA"/>
</dbReference>